<dbReference type="Pfam" id="PF02386">
    <property type="entry name" value="TrkH"/>
    <property type="match status" value="1"/>
</dbReference>
<dbReference type="AlphaFoldDB" id="A0A2C5Y1K8"/>
<evidence type="ECO:0000256" key="3">
    <source>
        <dbReference type="ARBA" id="ARBA00022692"/>
    </source>
</evidence>
<evidence type="ECO:0000256" key="6">
    <source>
        <dbReference type="ARBA" id="ARBA00023136"/>
    </source>
</evidence>
<protein>
    <submittedName>
        <fullName evidence="8">Uncharacterized protein</fullName>
    </submittedName>
</protein>
<comment type="caution">
    <text evidence="8">The sequence shown here is derived from an EMBL/GenBank/DDBJ whole genome shotgun (WGS) entry which is preliminary data.</text>
</comment>
<keyword evidence="4 7" id="KW-1133">Transmembrane helix</keyword>
<evidence type="ECO:0000256" key="5">
    <source>
        <dbReference type="ARBA" id="ARBA00023065"/>
    </source>
</evidence>
<dbReference type="PANTHER" id="PTHR31064">
    <property type="entry name" value="POTASSIUM TRANSPORT PROTEIN DDB_G0292412-RELATED"/>
    <property type="match status" value="1"/>
</dbReference>
<dbReference type="InterPro" id="IPR003445">
    <property type="entry name" value="Cat_transpt"/>
</dbReference>
<evidence type="ECO:0000256" key="1">
    <source>
        <dbReference type="ARBA" id="ARBA00004141"/>
    </source>
</evidence>
<organism evidence="8 9">
    <name type="scientific">Ophiocordyceps australis</name>
    <dbReference type="NCBI Taxonomy" id="1399860"/>
    <lineage>
        <taxon>Eukaryota</taxon>
        <taxon>Fungi</taxon>
        <taxon>Dikarya</taxon>
        <taxon>Ascomycota</taxon>
        <taxon>Pezizomycotina</taxon>
        <taxon>Sordariomycetes</taxon>
        <taxon>Hypocreomycetidae</taxon>
        <taxon>Hypocreales</taxon>
        <taxon>Ophiocordycipitaceae</taxon>
        <taxon>Ophiocordyceps</taxon>
    </lineage>
</organism>
<evidence type="ECO:0000256" key="2">
    <source>
        <dbReference type="ARBA" id="ARBA00022448"/>
    </source>
</evidence>
<keyword evidence="6 7" id="KW-0472">Membrane</keyword>
<dbReference type="GO" id="GO:0030007">
    <property type="term" value="P:intracellular potassium ion homeostasis"/>
    <property type="evidence" value="ECO:0007669"/>
    <property type="project" value="TreeGrafter"/>
</dbReference>
<evidence type="ECO:0000256" key="4">
    <source>
        <dbReference type="ARBA" id="ARBA00022989"/>
    </source>
</evidence>
<evidence type="ECO:0000313" key="9">
    <source>
        <dbReference type="Proteomes" id="UP000224854"/>
    </source>
</evidence>
<dbReference type="Proteomes" id="UP000224854">
    <property type="component" value="Unassembled WGS sequence"/>
</dbReference>
<sequence length="330" mass="36696">MKREEKGLRFRTRAFYTSQSLVDNLGFTLTPDNMVHFRDAVWPLLLLSFVALGGETLYPVFLRFSIWAMAKLVAHDSPRRRALTYLLNHPRRCYTLLFPSGTTWALFAIICALSVIDTVLIVVLDLHNAQVANLSLAKRFVAAFFQAVASRHAGTTPYDLASVSPAVQFSLLVMMYISIYPVAVSVRATNIYQEASLGIYPIRPPYNESKAASYLLQHVQQQLSYDLWYIFLGVFLLAVTEGPRVAELAEPVKLTTRRLLLGVDPPAANVGISLGHPSVNSALSAKFSTAGKVVVCAMMIRGRHRGMPHGLDRAIMLPDEHLLLEPRPDS</sequence>
<keyword evidence="2" id="KW-0813">Transport</keyword>
<gene>
    <name evidence="8" type="ORF">CDD82_2135</name>
</gene>
<evidence type="ECO:0000313" key="8">
    <source>
        <dbReference type="EMBL" id="PHH61556.1"/>
    </source>
</evidence>
<dbReference type="GO" id="GO:0140107">
    <property type="term" value="F:high-affinity potassium ion transmembrane transporter activity"/>
    <property type="evidence" value="ECO:0007669"/>
    <property type="project" value="TreeGrafter"/>
</dbReference>
<keyword evidence="3 7" id="KW-0812">Transmembrane</keyword>
<feature type="transmembrane region" description="Helical" evidence="7">
    <location>
        <begin position="104"/>
        <end position="124"/>
    </location>
</feature>
<reference evidence="8 9" key="1">
    <citation type="submission" date="2017-06" db="EMBL/GenBank/DDBJ databases">
        <title>Ant-infecting Ophiocordyceps genomes reveal a high diversity of potential behavioral manipulation genes and a possible major role for enterotoxins.</title>
        <authorList>
            <person name="De Bekker C."/>
            <person name="Evans H.C."/>
            <person name="Brachmann A."/>
            <person name="Hughes D.P."/>
        </authorList>
    </citation>
    <scope>NUCLEOTIDE SEQUENCE [LARGE SCALE GENOMIC DNA]</scope>
    <source>
        <strain evidence="8 9">1348a</strain>
    </source>
</reference>
<evidence type="ECO:0000256" key="7">
    <source>
        <dbReference type="SAM" id="Phobius"/>
    </source>
</evidence>
<accession>A0A2C5Y1K8</accession>
<dbReference type="GO" id="GO:0005886">
    <property type="term" value="C:plasma membrane"/>
    <property type="evidence" value="ECO:0007669"/>
    <property type="project" value="TreeGrafter"/>
</dbReference>
<keyword evidence="9" id="KW-1185">Reference proteome</keyword>
<dbReference type="EMBL" id="NJEU01001723">
    <property type="protein sequence ID" value="PHH61556.1"/>
    <property type="molecule type" value="Genomic_DNA"/>
</dbReference>
<feature type="transmembrane region" description="Helical" evidence="7">
    <location>
        <begin position="166"/>
        <end position="186"/>
    </location>
</feature>
<dbReference type="PANTHER" id="PTHR31064:SF5">
    <property type="entry name" value="POTASSIUM ION TRANSPORTER (EUROFUNG)"/>
    <property type="match status" value="1"/>
</dbReference>
<keyword evidence="5" id="KW-0406">Ion transport</keyword>
<dbReference type="GO" id="GO:1990573">
    <property type="term" value="P:potassium ion import across plasma membrane"/>
    <property type="evidence" value="ECO:0007669"/>
    <property type="project" value="TreeGrafter"/>
</dbReference>
<feature type="transmembrane region" description="Helical" evidence="7">
    <location>
        <begin position="136"/>
        <end position="154"/>
    </location>
</feature>
<dbReference type="OrthoDB" id="9999863at2759"/>
<name>A0A2C5Y1K8_9HYPO</name>
<comment type="subcellular location">
    <subcellularLocation>
        <location evidence="1">Membrane</location>
        <topology evidence="1">Multi-pass membrane protein</topology>
    </subcellularLocation>
</comment>
<feature type="transmembrane region" description="Helical" evidence="7">
    <location>
        <begin position="40"/>
        <end position="61"/>
    </location>
</feature>
<proteinExistence type="predicted"/>
<dbReference type="InterPro" id="IPR051143">
    <property type="entry name" value="TrkH_K-transport"/>
</dbReference>